<protein>
    <recommendedName>
        <fullName evidence="3">NERD domain-containing protein</fullName>
    </recommendedName>
</protein>
<organism evidence="1 2">
    <name type="scientific">Alkalibacillus haloalkaliphilus</name>
    <dbReference type="NCBI Taxonomy" id="94136"/>
    <lineage>
        <taxon>Bacteria</taxon>
        <taxon>Bacillati</taxon>
        <taxon>Bacillota</taxon>
        <taxon>Bacilli</taxon>
        <taxon>Bacillales</taxon>
        <taxon>Bacillaceae</taxon>
        <taxon>Alkalibacillus</taxon>
    </lineage>
</organism>
<dbReference type="Gene3D" id="3.40.1350.10">
    <property type="match status" value="1"/>
</dbReference>
<keyword evidence="2" id="KW-1185">Reference proteome</keyword>
<dbReference type="InterPro" id="IPR011335">
    <property type="entry name" value="Restrct_endonuc-II-like"/>
</dbReference>
<evidence type="ECO:0008006" key="3">
    <source>
        <dbReference type="Google" id="ProtNLM"/>
    </source>
</evidence>
<dbReference type="Proteomes" id="UP000321440">
    <property type="component" value="Unassembled WGS sequence"/>
</dbReference>
<name>A0A511W9I4_9BACI</name>
<gene>
    <name evidence="1" type="ORF">AHA02nite_25190</name>
</gene>
<dbReference type="RefSeq" id="WP_170236102.1">
    <property type="nucleotide sequence ID" value="NZ_BJYA01000018.1"/>
</dbReference>
<evidence type="ECO:0000313" key="1">
    <source>
        <dbReference type="EMBL" id="GEN46743.1"/>
    </source>
</evidence>
<dbReference type="EMBL" id="BJYA01000018">
    <property type="protein sequence ID" value="GEN46743.1"/>
    <property type="molecule type" value="Genomic_DNA"/>
</dbReference>
<proteinExistence type="predicted"/>
<dbReference type="AlphaFoldDB" id="A0A511W9I4"/>
<sequence>MEDYLVRRFDFYKYENLLKDKTEFIESLSQTLKQSGVDGGLDFIKSSGICVDIFGSNKYEKLLNESIEIIREHGGIDAEESIEALLEDKRLAESIINMFNHTRASYFLENEEVEDDYKVASFLLALEVYLRQCSENNIKLDYESLSSLLPNNEELNGLPKKERIVLKANMFDAAAESTGMILKFFSYNKYKFKGVKRNISPKNIKTSSAHLLFSEVWLQLNEAIDNWKYSEGTFKVKGDTVEVKLDKVLQLNNYISNERFQNLRDGWHMSFIGELKSKGIIENEESLLDSIHKNKLDRLFMFIYFGSAELKEEIESISLEDWLSAYNILIKESRRFLRRQKKIKATNLNKICLCKKRVDWVRIFNQNGFSVADANIIIDIFTFSKSSEDLFDCPMVEIDDEFLVVVPSVTANSDPTRALASNFVNKNYNLNFKGYGFEERTKQVLNQAGITCESLYRKDNGTEYECDVAFVKDDELFFVECKANIQPYTTRQHCNQLKKMHEDTQQLNRIVDYFSKNIGIVNDRLGLPEDFRPTKINKIVLTTSMVGQKIWINNCSIIDESAFTMFFDRTPPVLKYYDKGEVSDIPSDKFDIYEGRISANKLRKFLKHPPQITVSEALFESKSYKLPLLNVEMDGVLKVNKTMHVGAELNPKEKTLTDKFFGLPF</sequence>
<comment type="caution">
    <text evidence="1">The sequence shown here is derived from an EMBL/GenBank/DDBJ whole genome shotgun (WGS) entry which is preliminary data.</text>
</comment>
<dbReference type="SUPFAM" id="SSF52980">
    <property type="entry name" value="Restriction endonuclease-like"/>
    <property type="match status" value="2"/>
</dbReference>
<dbReference type="GO" id="GO:0003676">
    <property type="term" value="F:nucleic acid binding"/>
    <property type="evidence" value="ECO:0007669"/>
    <property type="project" value="InterPro"/>
</dbReference>
<dbReference type="InterPro" id="IPR011856">
    <property type="entry name" value="tRNA_endonuc-like_dom_sf"/>
</dbReference>
<reference evidence="1 2" key="1">
    <citation type="submission" date="2019-07" db="EMBL/GenBank/DDBJ databases">
        <title>Whole genome shotgun sequence of Alkalibacillus haloalkaliphilus NBRC 103110.</title>
        <authorList>
            <person name="Hosoyama A."/>
            <person name="Uohara A."/>
            <person name="Ohji S."/>
            <person name="Ichikawa N."/>
        </authorList>
    </citation>
    <scope>NUCLEOTIDE SEQUENCE [LARGE SCALE GENOMIC DNA]</scope>
    <source>
        <strain evidence="1 2">NBRC 103110</strain>
    </source>
</reference>
<accession>A0A511W9I4</accession>
<evidence type="ECO:0000313" key="2">
    <source>
        <dbReference type="Proteomes" id="UP000321440"/>
    </source>
</evidence>